<dbReference type="SUPFAM" id="SSF50022">
    <property type="entry name" value="ISP domain"/>
    <property type="match status" value="2"/>
</dbReference>
<evidence type="ECO:0000259" key="16">
    <source>
        <dbReference type="PROSITE" id="PS51296"/>
    </source>
</evidence>
<dbReference type="InterPro" id="IPR015879">
    <property type="entry name" value="Ring_hydroxy_dOase_asu_C_dom"/>
</dbReference>
<dbReference type="GO" id="GO:0045312">
    <property type="term" value="P:nor-spermidine biosynthetic process"/>
    <property type="evidence" value="ECO:0007669"/>
    <property type="project" value="InterPro"/>
</dbReference>
<keyword evidence="6" id="KW-0210">Decarboxylase</keyword>
<dbReference type="SUPFAM" id="SSF55961">
    <property type="entry name" value="Bet v1-like"/>
    <property type="match status" value="1"/>
</dbReference>
<evidence type="ECO:0000313" key="17">
    <source>
        <dbReference type="EMBL" id="KGX20285.1"/>
    </source>
</evidence>
<dbReference type="SUPFAM" id="SSF51419">
    <property type="entry name" value="PLP-binding barrel"/>
    <property type="match status" value="1"/>
</dbReference>
<dbReference type="InterPro" id="IPR029066">
    <property type="entry name" value="PLP-binding_barrel"/>
</dbReference>
<dbReference type="EC" id="4.1.1.96" evidence="2"/>
<dbReference type="GO" id="GO:0051537">
    <property type="term" value="F:2 iron, 2 sulfur cluster binding"/>
    <property type="evidence" value="ECO:0007669"/>
    <property type="project" value="UniProtKB-KW"/>
</dbReference>
<dbReference type="Proteomes" id="UP000030475">
    <property type="component" value="Unassembled WGS sequence"/>
</dbReference>
<dbReference type="Gene3D" id="3.90.380.10">
    <property type="entry name" value="Naphthalene 1,2-dioxygenase Alpha Subunit, Chain A, domain 1"/>
    <property type="match status" value="1"/>
</dbReference>
<sequence length="1110" mass="122767">MDHPDADQEHERQLIACGREQYEWVVRAREAAASSLADWDARAEALLDGVRGMPAHFDHAAARYAARTGEPLTLDHARAFCAATMLRAVEHPAGTDDWHLLCRLDEIPDIGDYVTGYAFQESMTAVRASEHEVRVFLNVCPHRQTQLFQAAGSFDPHRHVRCPYHGWTFDVDGRCVNAPGARRCEFGADFREQDFSLSRVPARVEDGGILVRKAVSRVGRRMAALYERVYFAFPDVKRPFVPDRFRVLLRIGFLAADIRHARDSSILSALRAELRQHLLTYPDLPVRYASLAKRHGEPTVDAVDAVDLGPRLAGGPLRETVATWVYGDAELHALERDTLVLPAWHFVGHVAELRGGERTLTLDVSGERAYVCRARDGTIHAGRLVDIDRRTDDPARLRADGALAPIDVDVWQGLIFVRLAAGRGGVADIWEHARMLEPYRIGQMAPLAGKGWYDFAVEADAKILWENFLEMYHFPAAHQAMIRLFELSSRSDLLTLREPASTRLSPIEARYRDALKRGATHGADEEARQRAMADGDAALARPLQLTVFGSIPETAQTATMLGITVFPDHIQAMSFIPVGPRECRVKIRSYGHAAEGALDIARQCNVEQLQIELVEEDIQLNHRSQIAASTRSYERRGVLHDMEVSVADFQQLLRRVLPVTRCVRRPPVGALARANQALRLRDRDERGAPRRACADAARRARAPAAASAFAAPPPVSRQRNAETLDALDALDTPAFVYDERTLRGALSSMHTLLGDSGCRLLYPLKPFSHAGALECIGPHVDGFAASSPFEAAFSRMLLGRAGSVHLATPALRDRDLGTIVDNCDYVALNSLSQWRRLHDALAGRLSCGLRINPQYSVVADARYDPCRPHSKLGVPLDAIERVVASDPRALHGLQGIHFHTNCDSTDFSRLAETIEHLEKRLARTLDGLAWINLGGGYIADGARYVDRFRACAKRLREHFGVALFIEPGAAIVRAAGTIIASVVDLFDSGGMPIAVLDTTVNHYPEVFEYQFQPDVDGHHPAHAHAYLLAGASCLAGDVFGTYRFDAPLRVGSRVAFVNAGAYTLVKAHRFNGINLPSVYRRGEDGALAAVQRFSYEDFLRQNGGLDHAYP</sequence>
<dbReference type="GO" id="GO:0016491">
    <property type="term" value="F:oxidoreductase activity"/>
    <property type="evidence" value="ECO:0007669"/>
    <property type="project" value="UniProtKB-KW"/>
</dbReference>
<comment type="catalytic activity">
    <reaction evidence="15">
        <text>carboxynorspermidine + H(+) = norspermidine + CO2</text>
        <dbReference type="Rhea" id="RHEA:34099"/>
        <dbReference type="ChEBI" id="CHEBI:15378"/>
        <dbReference type="ChEBI" id="CHEBI:16526"/>
        <dbReference type="ChEBI" id="CHEBI:57920"/>
        <dbReference type="ChEBI" id="CHEBI:65070"/>
        <dbReference type="EC" id="4.1.1.96"/>
    </reaction>
</comment>
<evidence type="ECO:0000256" key="2">
    <source>
        <dbReference type="ARBA" id="ARBA00012259"/>
    </source>
</evidence>
<evidence type="ECO:0000256" key="12">
    <source>
        <dbReference type="ARBA" id="ARBA00023239"/>
    </source>
</evidence>
<keyword evidence="11" id="KW-0745">Spermidine biosynthesis</keyword>
<organism evidence="17 18">
    <name type="scientific">Burkholderia pseudomallei</name>
    <name type="common">Pseudomonas pseudomallei</name>
    <dbReference type="NCBI Taxonomy" id="28450"/>
    <lineage>
        <taxon>Bacteria</taxon>
        <taxon>Pseudomonadati</taxon>
        <taxon>Pseudomonadota</taxon>
        <taxon>Betaproteobacteria</taxon>
        <taxon>Burkholderiales</taxon>
        <taxon>Burkholderiaceae</taxon>
        <taxon>Burkholderia</taxon>
        <taxon>pseudomallei group</taxon>
    </lineage>
</organism>
<evidence type="ECO:0000313" key="18">
    <source>
        <dbReference type="Proteomes" id="UP000030475"/>
    </source>
</evidence>
<keyword evidence="7" id="KW-0663">Pyridoxal phosphate</keyword>
<dbReference type="CDD" id="cd00680">
    <property type="entry name" value="RHO_alpha_C"/>
    <property type="match status" value="1"/>
</dbReference>
<keyword evidence="5" id="KW-0479">Metal-binding</keyword>
<keyword evidence="8" id="KW-0560">Oxidoreductase</keyword>
<dbReference type="InterPro" id="IPR036922">
    <property type="entry name" value="Rieske_2Fe-2S_sf"/>
</dbReference>
<comment type="caution">
    <text evidence="17">The sequence shown here is derived from an EMBL/GenBank/DDBJ whole genome shotgun (WGS) entry which is preliminary data.</text>
</comment>
<dbReference type="InterPro" id="IPR009006">
    <property type="entry name" value="Ala_racemase/Decarboxylase_C"/>
</dbReference>
<feature type="domain" description="Rieske" evidence="16">
    <location>
        <begin position="98"/>
        <end position="211"/>
    </location>
</feature>
<dbReference type="InterPro" id="IPR017941">
    <property type="entry name" value="Rieske_2Fe-2S"/>
</dbReference>
<evidence type="ECO:0000256" key="6">
    <source>
        <dbReference type="ARBA" id="ARBA00022793"/>
    </source>
</evidence>
<evidence type="ECO:0000256" key="10">
    <source>
        <dbReference type="ARBA" id="ARBA00023014"/>
    </source>
</evidence>
<comment type="catalytic activity">
    <reaction evidence="14">
        <text>carboxyspermidine + H(+) = spermidine + CO2</text>
        <dbReference type="Rhea" id="RHEA:34095"/>
        <dbReference type="ChEBI" id="CHEBI:15378"/>
        <dbReference type="ChEBI" id="CHEBI:16526"/>
        <dbReference type="ChEBI" id="CHEBI:57834"/>
        <dbReference type="ChEBI" id="CHEBI:65072"/>
        <dbReference type="EC" id="4.1.1.96"/>
    </reaction>
</comment>
<evidence type="ECO:0000256" key="8">
    <source>
        <dbReference type="ARBA" id="ARBA00023002"/>
    </source>
</evidence>
<comment type="similarity">
    <text evidence="13">Belongs to the Orn/Lys/Arg decarboxylase class-II family. NspC subfamily.</text>
</comment>
<evidence type="ECO:0000256" key="9">
    <source>
        <dbReference type="ARBA" id="ARBA00023004"/>
    </source>
</evidence>
<dbReference type="CDD" id="cd03469">
    <property type="entry name" value="Rieske_RO_Alpha_N"/>
    <property type="match status" value="1"/>
</dbReference>
<dbReference type="GO" id="GO:0009089">
    <property type="term" value="P:lysine biosynthetic process via diaminopimelate"/>
    <property type="evidence" value="ECO:0007669"/>
    <property type="project" value="TreeGrafter"/>
</dbReference>
<evidence type="ECO:0000256" key="5">
    <source>
        <dbReference type="ARBA" id="ARBA00022723"/>
    </source>
</evidence>
<protein>
    <recommendedName>
        <fullName evidence="3">Carboxynorspermidine/carboxyspermidine decarboxylase</fullName>
        <ecNumber evidence="2">4.1.1.96</ecNumber>
    </recommendedName>
</protein>
<dbReference type="AlphaFoldDB" id="A0AA40MFD6"/>
<evidence type="ECO:0000256" key="14">
    <source>
        <dbReference type="ARBA" id="ARBA00047351"/>
    </source>
</evidence>
<dbReference type="InterPro" id="IPR005730">
    <property type="entry name" value="Nsp_de-COase"/>
</dbReference>
<dbReference type="Pfam" id="PF02784">
    <property type="entry name" value="Orn_Arg_deC_N"/>
    <property type="match status" value="1"/>
</dbReference>
<gene>
    <name evidence="17" type="ORF">Y036_6418</name>
</gene>
<dbReference type="Pfam" id="PF00848">
    <property type="entry name" value="Ring_hydroxyl_A"/>
    <property type="match status" value="1"/>
</dbReference>
<accession>A0AA40MFD6</accession>
<dbReference type="Gene3D" id="2.102.10.10">
    <property type="entry name" value="Rieske [2Fe-2S] iron-sulphur domain"/>
    <property type="match status" value="1"/>
</dbReference>
<dbReference type="RefSeq" id="WP_038740207.1">
    <property type="nucleotide sequence ID" value="NZ_KN323089.1"/>
</dbReference>
<dbReference type="Pfam" id="PF00355">
    <property type="entry name" value="Rieske"/>
    <property type="match status" value="1"/>
</dbReference>
<keyword evidence="4" id="KW-0001">2Fe-2S</keyword>
<reference evidence="17 18" key="1">
    <citation type="submission" date="2014-08" db="EMBL/GenBank/DDBJ databases">
        <authorList>
            <person name="Bunnell A."/>
            <person name="Chain P.S."/>
            <person name="Chertkov O."/>
            <person name="Currie B.J."/>
            <person name="Daligault H.E."/>
            <person name="Davenport K.W."/>
            <person name="Davis C."/>
            <person name="Gleasner C.D."/>
            <person name="Johnson S.L."/>
            <person name="Kaestli M."/>
            <person name="Koren S."/>
            <person name="Kunde Y.A."/>
            <person name="Mayo M."/>
            <person name="McMurry K.K."/>
            <person name="Price E.P."/>
            <person name="Reitenga K.G."/>
            <person name="Robison R."/>
            <person name="Rosovitz M.J."/>
            <person name="Sarovich D.S."/>
            <person name="Teshima H."/>
        </authorList>
    </citation>
    <scope>NUCLEOTIDE SEQUENCE [LARGE SCALE GENOMIC DNA]</scope>
    <source>
        <strain evidence="17 18">MSHR44</strain>
    </source>
</reference>
<dbReference type="PRINTS" id="PR00090">
    <property type="entry name" value="RNGDIOXGNASE"/>
</dbReference>
<evidence type="ECO:0000256" key="3">
    <source>
        <dbReference type="ARBA" id="ARBA00013633"/>
    </source>
</evidence>
<keyword evidence="12" id="KW-0456">Lyase</keyword>
<evidence type="ECO:0000256" key="15">
    <source>
        <dbReference type="ARBA" id="ARBA00047389"/>
    </source>
</evidence>
<dbReference type="PANTHER" id="PTHR43727">
    <property type="entry name" value="DIAMINOPIMELATE DECARBOXYLASE"/>
    <property type="match status" value="1"/>
</dbReference>
<dbReference type="Gene3D" id="2.40.37.10">
    <property type="entry name" value="Lyase, Ornithine Decarboxylase, Chain A, domain 1"/>
    <property type="match status" value="1"/>
</dbReference>
<evidence type="ECO:0000256" key="1">
    <source>
        <dbReference type="ARBA" id="ARBA00001933"/>
    </source>
</evidence>
<proteinExistence type="inferred from homology"/>
<dbReference type="PROSITE" id="PS51296">
    <property type="entry name" value="RIESKE"/>
    <property type="match status" value="1"/>
</dbReference>
<evidence type="ECO:0000256" key="13">
    <source>
        <dbReference type="ARBA" id="ARBA00025802"/>
    </source>
</evidence>
<dbReference type="GO" id="GO:0008836">
    <property type="term" value="F:diaminopimelate decarboxylase activity"/>
    <property type="evidence" value="ECO:0007669"/>
    <property type="project" value="TreeGrafter"/>
</dbReference>
<comment type="cofactor">
    <cofactor evidence="1">
        <name>pyridoxal 5'-phosphate</name>
        <dbReference type="ChEBI" id="CHEBI:597326"/>
    </cofactor>
</comment>
<evidence type="ECO:0000256" key="7">
    <source>
        <dbReference type="ARBA" id="ARBA00022898"/>
    </source>
</evidence>
<dbReference type="GO" id="GO:0008295">
    <property type="term" value="P:spermidine biosynthetic process"/>
    <property type="evidence" value="ECO:0007669"/>
    <property type="project" value="UniProtKB-KW"/>
</dbReference>
<dbReference type="PANTHER" id="PTHR43727:SF1">
    <property type="entry name" value="CARBOXYNORSPERMIDINE_CARBOXYSPERMIDINE DECARBOXYLASE"/>
    <property type="match status" value="1"/>
</dbReference>
<keyword evidence="9" id="KW-0408">Iron</keyword>
<dbReference type="Gene3D" id="3.20.20.10">
    <property type="entry name" value="Alanine racemase"/>
    <property type="match status" value="1"/>
</dbReference>
<evidence type="ECO:0000256" key="4">
    <source>
        <dbReference type="ARBA" id="ARBA00022714"/>
    </source>
</evidence>
<evidence type="ECO:0000256" key="11">
    <source>
        <dbReference type="ARBA" id="ARBA00023066"/>
    </source>
</evidence>
<dbReference type="InterPro" id="IPR022644">
    <property type="entry name" value="De-COase2_N"/>
</dbReference>
<dbReference type="InterPro" id="IPR001663">
    <property type="entry name" value="Rng_hydr_dOase-A"/>
</dbReference>
<keyword evidence="10" id="KW-0411">Iron-sulfur</keyword>
<name>A0AA40MFD6_BURPE</name>
<dbReference type="EMBL" id="JQIM01000006">
    <property type="protein sequence ID" value="KGX20285.1"/>
    <property type="molecule type" value="Genomic_DNA"/>
</dbReference>
<dbReference type="GO" id="GO:0005506">
    <property type="term" value="F:iron ion binding"/>
    <property type="evidence" value="ECO:0007669"/>
    <property type="project" value="InterPro"/>
</dbReference>
<dbReference type="CDD" id="cd06829">
    <property type="entry name" value="PLPDE_III_CANSDC"/>
    <property type="match status" value="1"/>
</dbReference>
<dbReference type="SUPFAM" id="SSF50621">
    <property type="entry name" value="Alanine racemase C-terminal domain-like"/>
    <property type="match status" value="1"/>
</dbReference>